<protein>
    <submittedName>
        <fullName evidence="1">Uncharacterized protein</fullName>
    </submittedName>
</protein>
<dbReference type="EMBL" id="FMDN01000030">
    <property type="protein sequence ID" value="SCG69225.1"/>
    <property type="molecule type" value="Genomic_DNA"/>
</dbReference>
<dbReference type="Proteomes" id="UP000199408">
    <property type="component" value="Unassembled WGS sequence"/>
</dbReference>
<proteinExistence type="predicted"/>
<evidence type="ECO:0000313" key="2">
    <source>
        <dbReference type="Proteomes" id="UP000199408"/>
    </source>
</evidence>
<dbReference type="AlphaFoldDB" id="A0A1C5JF84"/>
<reference evidence="2" key="1">
    <citation type="submission" date="2016-06" db="EMBL/GenBank/DDBJ databases">
        <authorList>
            <person name="Varghese N."/>
        </authorList>
    </citation>
    <scope>NUCLEOTIDE SEQUENCE [LARGE SCALE GENOMIC DNA]</scope>
    <source>
        <strain evidence="2">DSM 43171</strain>
    </source>
</reference>
<gene>
    <name evidence="1" type="ORF">GA0070560_1308</name>
</gene>
<organism evidence="1 2">
    <name type="scientific">Micromonospora halophytica</name>
    <dbReference type="NCBI Taxonomy" id="47864"/>
    <lineage>
        <taxon>Bacteria</taxon>
        <taxon>Bacillati</taxon>
        <taxon>Actinomycetota</taxon>
        <taxon>Actinomycetes</taxon>
        <taxon>Micromonosporales</taxon>
        <taxon>Micromonosporaceae</taxon>
        <taxon>Micromonospora</taxon>
    </lineage>
</organism>
<sequence>MTPPGPHRLRGWLAVALAGVLVGGAAGVTVWRTNATPSPAPAEVAASVTARELLAGLPGRLLPPATPTALPTDRAVGRGALLYQINDPDGFNVATGALPRRPMYLVTASGEQFGVGLATTMGEITQTLSPDGRWFAQRRDGQWWIRDLTGITERTVPPGYELRQWSTDGRALLLGQPSGAGEAYAAFTLPFGELRPLALRGTPGRRMLAFLDGRELATAEFNVGPNARPRRQLTIAIQDVDGRAARSVSLATTQQVGPGDIRNALVPLVRGGGDPPAVWALVTRREEIPAGQPEGARAVPPMTLVGVDLRSGKPAGRIDLVVPRGGEGENFLGLAGTEVLLQRWTANGGELVAADPATGRRRVLTSLPDHARVIVPGD</sequence>
<evidence type="ECO:0000313" key="1">
    <source>
        <dbReference type="EMBL" id="SCG69225.1"/>
    </source>
</evidence>
<keyword evidence="2" id="KW-1185">Reference proteome</keyword>
<name>A0A1C5JF84_9ACTN</name>
<accession>A0A1C5JF84</accession>